<dbReference type="InterPro" id="IPR036890">
    <property type="entry name" value="HATPase_C_sf"/>
</dbReference>
<keyword evidence="4" id="KW-0812">Transmembrane</keyword>
<dbReference type="PANTHER" id="PTHR24421:SF37">
    <property type="entry name" value="SENSOR HISTIDINE KINASE NARS"/>
    <property type="match status" value="1"/>
</dbReference>
<comment type="subcellular location">
    <subcellularLocation>
        <location evidence="1">Cell membrane</location>
        <topology evidence="1">Multi-pass membrane protein</topology>
    </subcellularLocation>
</comment>
<evidence type="ECO:0000313" key="10">
    <source>
        <dbReference type="EMBL" id="MCA0133185.1"/>
    </source>
</evidence>
<evidence type="ECO:0000256" key="8">
    <source>
        <dbReference type="ARBA" id="ARBA00023136"/>
    </source>
</evidence>
<evidence type="ECO:0000256" key="4">
    <source>
        <dbReference type="ARBA" id="ARBA00022692"/>
    </source>
</evidence>
<dbReference type="InterPro" id="IPR050482">
    <property type="entry name" value="Sensor_HK_TwoCompSys"/>
</dbReference>
<keyword evidence="3" id="KW-0808">Transferase</keyword>
<dbReference type="EMBL" id="JAIUJR010000007">
    <property type="protein sequence ID" value="MCA0133185.1"/>
    <property type="molecule type" value="Genomic_DNA"/>
</dbReference>
<evidence type="ECO:0000256" key="2">
    <source>
        <dbReference type="ARBA" id="ARBA00022475"/>
    </source>
</evidence>
<reference evidence="11" key="1">
    <citation type="submission" date="2023-07" db="EMBL/GenBank/DDBJ databases">
        <authorList>
            <person name="Yue Y."/>
        </authorList>
    </citation>
    <scope>NUCLEOTIDE SEQUENCE [LARGE SCALE GENOMIC DNA]</scope>
    <source>
        <strain evidence="11">D23</strain>
    </source>
</reference>
<dbReference type="SMART" id="SM00387">
    <property type="entry name" value="HATPase_c"/>
    <property type="match status" value="1"/>
</dbReference>
<organism evidence="10 11">
    <name type="scientific">Winogradskyella alexanderae</name>
    <dbReference type="NCBI Taxonomy" id="2877123"/>
    <lineage>
        <taxon>Bacteria</taxon>
        <taxon>Pseudomonadati</taxon>
        <taxon>Bacteroidota</taxon>
        <taxon>Flavobacteriia</taxon>
        <taxon>Flavobacteriales</taxon>
        <taxon>Flavobacteriaceae</taxon>
        <taxon>Winogradskyella</taxon>
    </lineage>
</organism>
<dbReference type="GO" id="GO:0016301">
    <property type="term" value="F:kinase activity"/>
    <property type="evidence" value="ECO:0007669"/>
    <property type="project" value="UniProtKB-KW"/>
</dbReference>
<evidence type="ECO:0000256" key="7">
    <source>
        <dbReference type="ARBA" id="ARBA00023012"/>
    </source>
</evidence>
<proteinExistence type="predicted"/>
<keyword evidence="5 10" id="KW-0418">Kinase</keyword>
<accession>A0ABS7XTS2</accession>
<evidence type="ECO:0000256" key="3">
    <source>
        <dbReference type="ARBA" id="ARBA00022679"/>
    </source>
</evidence>
<dbReference type="Pfam" id="PF07730">
    <property type="entry name" value="HisKA_3"/>
    <property type="match status" value="1"/>
</dbReference>
<dbReference type="Gene3D" id="3.30.565.10">
    <property type="entry name" value="Histidine kinase-like ATPase, C-terminal domain"/>
    <property type="match status" value="1"/>
</dbReference>
<dbReference type="Proteomes" id="UP001198901">
    <property type="component" value="Unassembled WGS sequence"/>
</dbReference>
<keyword evidence="6" id="KW-1133">Transmembrane helix</keyword>
<dbReference type="SUPFAM" id="SSF55874">
    <property type="entry name" value="ATPase domain of HSP90 chaperone/DNA topoisomerase II/histidine kinase"/>
    <property type="match status" value="1"/>
</dbReference>
<evidence type="ECO:0000256" key="5">
    <source>
        <dbReference type="ARBA" id="ARBA00022777"/>
    </source>
</evidence>
<dbReference type="Pfam" id="PF02518">
    <property type="entry name" value="HATPase_c"/>
    <property type="match status" value="1"/>
</dbReference>
<dbReference type="CDD" id="cd16917">
    <property type="entry name" value="HATPase_UhpB-NarQ-NarX-like"/>
    <property type="match status" value="1"/>
</dbReference>
<evidence type="ECO:0000313" key="11">
    <source>
        <dbReference type="Proteomes" id="UP001198901"/>
    </source>
</evidence>
<feature type="domain" description="Histidine kinase/HSP90-like ATPase" evidence="9">
    <location>
        <begin position="128"/>
        <end position="220"/>
    </location>
</feature>
<keyword evidence="7" id="KW-0902">Two-component regulatory system</keyword>
<keyword evidence="8" id="KW-0472">Membrane</keyword>
<keyword evidence="2" id="KW-1003">Cell membrane</keyword>
<dbReference type="InterPro" id="IPR011712">
    <property type="entry name" value="Sig_transdc_His_kin_sub3_dim/P"/>
</dbReference>
<gene>
    <name evidence="10" type="ORF">LBU54_11370</name>
</gene>
<dbReference type="PANTHER" id="PTHR24421">
    <property type="entry name" value="NITRATE/NITRITE SENSOR PROTEIN NARX-RELATED"/>
    <property type="match status" value="1"/>
</dbReference>
<protein>
    <submittedName>
        <fullName evidence="10">Histidine kinase</fullName>
    </submittedName>
</protein>
<dbReference type="RefSeq" id="WP_224529593.1">
    <property type="nucleotide sequence ID" value="NZ_JAIUJR010000007.1"/>
</dbReference>
<keyword evidence="11" id="KW-1185">Reference proteome</keyword>
<sequence>MDKINQQKAFDEELAKTQQEIQEETLKHVGRELHDNVGQLLAFATMQLNAVEKVSDQTILPKVSNAQEALASSLTEVRALSKSLNNDVILNSGFDTAVSNEINRLNNSGLIEASIKITGKKVDFENNQDEIMLFRILQEFFSNTLKYASAERLDVEINYLDNVLVISAVDDGDGFELNNGHNGSGLINMKKRAELINAELELTSELDNFTRLMLKYPYRIN</sequence>
<comment type="caution">
    <text evidence="10">The sequence shown here is derived from an EMBL/GenBank/DDBJ whole genome shotgun (WGS) entry which is preliminary data.</text>
</comment>
<dbReference type="InterPro" id="IPR003594">
    <property type="entry name" value="HATPase_dom"/>
</dbReference>
<evidence type="ECO:0000256" key="6">
    <source>
        <dbReference type="ARBA" id="ARBA00022989"/>
    </source>
</evidence>
<dbReference type="Gene3D" id="1.20.5.1930">
    <property type="match status" value="1"/>
</dbReference>
<evidence type="ECO:0000259" key="9">
    <source>
        <dbReference type="SMART" id="SM00387"/>
    </source>
</evidence>
<evidence type="ECO:0000256" key="1">
    <source>
        <dbReference type="ARBA" id="ARBA00004651"/>
    </source>
</evidence>
<name>A0ABS7XTS2_9FLAO</name>